<evidence type="ECO:0000313" key="1">
    <source>
        <dbReference type="EMBL" id="KAF2880217.1"/>
    </source>
</evidence>
<gene>
    <name evidence="1" type="ORF">ILUMI_25953</name>
</gene>
<dbReference type="AlphaFoldDB" id="A0A8K0C7E5"/>
<protein>
    <submittedName>
        <fullName evidence="1">Uncharacterized protein</fullName>
    </submittedName>
</protein>
<reference evidence="1" key="1">
    <citation type="submission" date="2019-08" db="EMBL/GenBank/DDBJ databases">
        <title>The genome of the North American firefly Photinus pyralis.</title>
        <authorList>
            <consortium name="Photinus pyralis genome working group"/>
            <person name="Fallon T.R."/>
            <person name="Sander Lower S.E."/>
            <person name="Weng J.-K."/>
        </authorList>
    </citation>
    <scope>NUCLEOTIDE SEQUENCE</scope>
    <source>
        <strain evidence="1">TRF0915ILg1</strain>
        <tissue evidence="1">Whole body</tissue>
    </source>
</reference>
<proteinExistence type="predicted"/>
<comment type="caution">
    <text evidence="1">The sequence shown here is derived from an EMBL/GenBank/DDBJ whole genome shotgun (WGS) entry which is preliminary data.</text>
</comment>
<name>A0A8K0C7E5_IGNLU</name>
<evidence type="ECO:0000313" key="2">
    <source>
        <dbReference type="Proteomes" id="UP000801492"/>
    </source>
</evidence>
<organism evidence="1 2">
    <name type="scientific">Ignelater luminosus</name>
    <name type="common">Cucubano</name>
    <name type="synonym">Pyrophorus luminosus</name>
    <dbReference type="NCBI Taxonomy" id="2038154"/>
    <lineage>
        <taxon>Eukaryota</taxon>
        <taxon>Metazoa</taxon>
        <taxon>Ecdysozoa</taxon>
        <taxon>Arthropoda</taxon>
        <taxon>Hexapoda</taxon>
        <taxon>Insecta</taxon>
        <taxon>Pterygota</taxon>
        <taxon>Neoptera</taxon>
        <taxon>Endopterygota</taxon>
        <taxon>Coleoptera</taxon>
        <taxon>Polyphaga</taxon>
        <taxon>Elateriformia</taxon>
        <taxon>Elateroidea</taxon>
        <taxon>Elateridae</taxon>
        <taxon>Agrypninae</taxon>
        <taxon>Pyrophorini</taxon>
        <taxon>Ignelater</taxon>
    </lineage>
</organism>
<dbReference type="EMBL" id="VTPC01091007">
    <property type="protein sequence ID" value="KAF2880217.1"/>
    <property type="molecule type" value="Genomic_DNA"/>
</dbReference>
<accession>A0A8K0C7E5</accession>
<dbReference type="Proteomes" id="UP000801492">
    <property type="component" value="Unassembled WGS sequence"/>
</dbReference>
<dbReference type="OrthoDB" id="79771at2759"/>
<sequence length="295" mass="33289">MSENIGVSVHSRTTNIVEQILEQGQRLRNAMVKSILDNDPFYIDVVDKNSLNNSSIQKSKLPEQYINYQRGVSSNQKQNILNFEWDGLSPIDSPPTMSGEFSDLYCNCEICNAYGSHTVWASKNLPFKNLKKDSIPSLNLTHVPRKLPEDIYRGNALREMDLPEFNRIVGNSTTKSSSATTGVQTQSDNFPEEITKSIQDNYRSKAAEYFKYVNSLKIAIHSLTLNQAGNRKVQVSSVDSKYKLPASINHSYFIEYSIPECLINTAVQSKIQSKVDSGLTKNLYRICSKRLQDEG</sequence>
<keyword evidence="2" id="KW-1185">Reference proteome</keyword>